<evidence type="ECO:0000313" key="2">
    <source>
        <dbReference type="EMBL" id="KAF5744559.1"/>
    </source>
</evidence>
<comment type="caution">
    <text evidence="2">The sequence shown here is derived from an EMBL/GenBank/DDBJ whole genome shotgun (WGS) entry which is preliminary data.</text>
</comment>
<name>A0A7J7DE58_TRIWF</name>
<feature type="compositionally biased region" description="Polar residues" evidence="1">
    <location>
        <begin position="161"/>
        <end position="174"/>
    </location>
</feature>
<proteinExistence type="predicted"/>
<dbReference type="FunCoup" id="A0A7J7DE58">
    <property type="interactions" value="88"/>
</dbReference>
<accession>A0A7J7DE58</accession>
<keyword evidence="3" id="KW-1185">Reference proteome</keyword>
<evidence type="ECO:0000256" key="1">
    <source>
        <dbReference type="SAM" id="MobiDB-lite"/>
    </source>
</evidence>
<dbReference type="Proteomes" id="UP000593562">
    <property type="component" value="Unassembled WGS sequence"/>
</dbReference>
<dbReference type="EMBL" id="JAAARO010000007">
    <property type="protein sequence ID" value="KAF5744559.1"/>
    <property type="molecule type" value="Genomic_DNA"/>
</dbReference>
<dbReference type="PANTHER" id="PTHR33738:SF8">
    <property type="entry name" value="OS05G0454500 PROTEIN"/>
    <property type="match status" value="1"/>
</dbReference>
<sequence length="206" mass="23064">MRSSFLIDMFLILQKRYLAYFKVFGKKRKSSCYLGKVLVLFVWPLRKGSEKKKEETMEGSDQVGSSSFTTDCFGTKEPKSSSKGTFATMFPPPSVVLGKKSSSSEIIGCWERKSSINQWWINNQGTANCNIPNKGRILIFQEEKVEPCHLSSSLYYGGQDNYTHSSNNQSNGSYPTFKKDGGEGDSNGNSAGDASRGNWWQGSLYY</sequence>
<dbReference type="AlphaFoldDB" id="A0A7J7DE58"/>
<organism evidence="2 3">
    <name type="scientific">Tripterygium wilfordii</name>
    <name type="common">Thunder God vine</name>
    <dbReference type="NCBI Taxonomy" id="458696"/>
    <lineage>
        <taxon>Eukaryota</taxon>
        <taxon>Viridiplantae</taxon>
        <taxon>Streptophyta</taxon>
        <taxon>Embryophyta</taxon>
        <taxon>Tracheophyta</taxon>
        <taxon>Spermatophyta</taxon>
        <taxon>Magnoliopsida</taxon>
        <taxon>eudicotyledons</taxon>
        <taxon>Gunneridae</taxon>
        <taxon>Pentapetalae</taxon>
        <taxon>rosids</taxon>
        <taxon>fabids</taxon>
        <taxon>Celastrales</taxon>
        <taxon>Celastraceae</taxon>
        <taxon>Tripterygium</taxon>
    </lineage>
</organism>
<dbReference type="InParanoid" id="A0A7J7DE58"/>
<dbReference type="PANTHER" id="PTHR33738">
    <property type="entry name" value="EMB|CAB82975.1"/>
    <property type="match status" value="1"/>
</dbReference>
<evidence type="ECO:0000313" key="3">
    <source>
        <dbReference type="Proteomes" id="UP000593562"/>
    </source>
</evidence>
<gene>
    <name evidence="2" type="ORF">HS088_TW07G00132</name>
</gene>
<feature type="region of interest" description="Disordered" evidence="1">
    <location>
        <begin position="161"/>
        <end position="195"/>
    </location>
</feature>
<reference evidence="2 3" key="1">
    <citation type="journal article" date="2020" name="Nat. Commun.">
        <title>Genome of Tripterygium wilfordii and identification of cytochrome P450 involved in triptolide biosynthesis.</title>
        <authorList>
            <person name="Tu L."/>
            <person name="Su P."/>
            <person name="Zhang Z."/>
            <person name="Gao L."/>
            <person name="Wang J."/>
            <person name="Hu T."/>
            <person name="Zhou J."/>
            <person name="Zhang Y."/>
            <person name="Zhao Y."/>
            <person name="Liu Y."/>
            <person name="Song Y."/>
            <person name="Tong Y."/>
            <person name="Lu Y."/>
            <person name="Yang J."/>
            <person name="Xu C."/>
            <person name="Jia M."/>
            <person name="Peters R.J."/>
            <person name="Huang L."/>
            <person name="Gao W."/>
        </authorList>
    </citation>
    <scope>NUCLEOTIDE SEQUENCE [LARGE SCALE GENOMIC DNA]</scope>
    <source>
        <strain evidence="3">cv. XIE 37</strain>
        <tissue evidence="2">Leaf</tissue>
    </source>
</reference>
<protein>
    <submittedName>
        <fullName evidence="2">Uncharacterized protein</fullName>
    </submittedName>
</protein>